<gene>
    <name evidence="3" type="ORF">Agub_g10178</name>
</gene>
<proteinExistence type="predicted"/>
<dbReference type="PANTHER" id="PTHR44329:SF289">
    <property type="entry name" value="SERINE_THREONINE-PROTEIN KINASE VIK"/>
    <property type="match status" value="1"/>
</dbReference>
<sequence length="1626" mass="168987">MPSCAYAIKRFLLCRDDQNFTRYADSLDLPERRLQPATATAGCQEVTWPSAVLPCLGQGASKGVNVLNRNAFSEVESWCQDCDALVKHFGSSTASLCVLSEDGQSSVVVAAGGPNGLTKYPVGTVYPTAAAAACSARRTTIESGSLCLLLCQKTVISSSCLAAELRLAKPQQREQQQQQEEDGGLAAGGASCALYGSHFRRAPNDSRFLVTPLWFAGSVIGALVIDWHAAEPSEAPAAGGGGSPGGCGGRGQAACCQLRMTPLDAAAEAVDEGRCGDCVKRSKPAAGPAVGPGIDGTRGFGSAAAAMEEARAQAEATAVGHLVSARLFPDELHVQMLRQVCGLATSLGSHSDAGDALCSISSCAEVLLAQRHQLPCNQLFCLAAVLPKALGACAAAAGAAGSAGTGSAGAYARTAVTADEALPVGLPPAADPTGNDGLHGVFCSDTRTHAAVAIVATPKAPTVARAACAVNTRSMFSNEDCRQHYNALQPLALNLTLIGRAAAAAGISSAGEAHMTTHGSLPAVLSSTARTGPGISIVTDLKEDILDENRHALDVILAQQAAGRRLHSAAAVCAGNDPPAARPSIENEDASGLAGAEKEKWRAGPKYGSQQARWKAAEGGGGGPRLALLVCSSMPLPESFLRMLARDAATIVQLCDAPLRTLLTHGPATGSWAQLLAHGGSQHQAGLPALPMAAAPQKSAVRESRGVLDLLTDSRGNIPTKALYDTDSSSRSEPRTGWDEFDVTDRAAGDSMMDTFPAAMFYNTASAASTGNHAAATALAAALFPSPLQALTETFSSSIFNHVVNDRLDSCGGGGPDAYDELSALRLLECVGRGGQGVVYRGWLHQLEVAVKVCKYQDPYVAASPLLWSQPGAAASAAGRLISTAAAARAHADAPPCSIASRAAAASHAAAGAKMIGAGGGDEECMRRGKRDMLRTAAELAVACSLPGHPNLVQLYTYFTEVQLVLPGTAASTSAGVRGASGSTDRPYLLRSWQALALEQQYCHQQQQQQQQPRQPKHDQQQQQRELVLVMEYCDARDLRVAAETGQLLLWPHSHAGRRVLNLQAIYMTLMEVALALRHLHRHGLVHCDVKPGNVLLRSNSRDPRGWTCKLSDFGCVRLLNESDGQGRPGFRMSALVGSYTHMAPEMFTRGQLLDSSVDVYAVGIIMWELASLAPLFPGSAPEAVVALVRGGVRPQFGDNVPPEYISLAAMCWAADPRVRPSAAELVQLLQQLLDKLAPTAPAAAAAFQQNSPSPPHLHTPARVPLPVPFITVQQQKQQQHYLQQQHIQHQHQRQHPQRAPLQQSRSALDGGSRRPALGGQMDIASRGSAHAPSHDNRRMMPRLPTSRSHPSVLPAAAPEAAAATPAASGAAAATAGAGSVIIAPTAALSLPTSPTTPRAGRSLEESPASSSTTACGSCRADAAFTPCASSAFSSSRNPLSKVPSGTSSMNTGIVGAGSLPSSTFLPSVLGRSPQGPRSVMAMPSGTTEERATAAAMGGAASPADNCCQQSTAAVGACAEADGDVPLCALETSYRGSAYRQLATLLPLQLQQPGLQAPGQQKRQQQPLPQPRQRSSIDIPLERCREETLPAAAEPLPAPVAVISEVLASLNLVRISLGASAAGSSP</sequence>
<feature type="compositionally biased region" description="Low complexity" evidence="1">
    <location>
        <begin position="1554"/>
        <end position="1574"/>
    </location>
</feature>
<feature type="region of interest" description="Disordered" evidence="1">
    <location>
        <begin position="1275"/>
        <end position="1358"/>
    </location>
</feature>
<feature type="region of interest" description="Disordered" evidence="1">
    <location>
        <begin position="1554"/>
        <end position="1580"/>
    </location>
</feature>
<reference evidence="3 4" key="1">
    <citation type="journal article" date="2021" name="Sci. Rep.">
        <title>Genome sequencing of the multicellular alga Astrephomene provides insights into convergent evolution of germ-soma differentiation.</title>
        <authorList>
            <person name="Yamashita S."/>
            <person name="Yamamoto K."/>
            <person name="Matsuzaki R."/>
            <person name="Suzuki S."/>
            <person name="Yamaguchi H."/>
            <person name="Hirooka S."/>
            <person name="Minakuchi Y."/>
            <person name="Miyagishima S."/>
            <person name="Kawachi M."/>
            <person name="Toyoda A."/>
            <person name="Nozaki H."/>
        </authorList>
    </citation>
    <scope>NUCLEOTIDE SEQUENCE [LARGE SCALE GENOMIC DNA]</scope>
    <source>
        <strain evidence="3 4">NIES-4017</strain>
    </source>
</reference>
<comment type="caution">
    <text evidence="3">The sequence shown here is derived from an EMBL/GenBank/DDBJ whole genome shotgun (WGS) entry which is preliminary data.</text>
</comment>
<evidence type="ECO:0000256" key="1">
    <source>
        <dbReference type="SAM" id="MobiDB-lite"/>
    </source>
</evidence>
<evidence type="ECO:0000313" key="4">
    <source>
        <dbReference type="Proteomes" id="UP001054857"/>
    </source>
</evidence>
<dbReference type="InterPro" id="IPR000719">
    <property type="entry name" value="Prot_kinase_dom"/>
</dbReference>
<protein>
    <recommendedName>
        <fullName evidence="2">Protein kinase domain-containing protein</fullName>
    </recommendedName>
</protein>
<dbReference type="SUPFAM" id="SSF56112">
    <property type="entry name" value="Protein kinase-like (PK-like)"/>
    <property type="match status" value="1"/>
</dbReference>
<keyword evidence="4" id="KW-1185">Reference proteome</keyword>
<feature type="region of interest" description="Disordered" evidence="1">
    <location>
        <begin position="1390"/>
        <end position="1416"/>
    </location>
</feature>
<dbReference type="InterPro" id="IPR011009">
    <property type="entry name" value="Kinase-like_dom_sf"/>
</dbReference>
<evidence type="ECO:0000259" key="2">
    <source>
        <dbReference type="PROSITE" id="PS50011"/>
    </source>
</evidence>
<dbReference type="InterPro" id="IPR008271">
    <property type="entry name" value="Ser/Thr_kinase_AS"/>
</dbReference>
<feature type="region of interest" description="Disordered" evidence="1">
    <location>
        <begin position="580"/>
        <end position="608"/>
    </location>
</feature>
<feature type="region of interest" description="Disordered" evidence="1">
    <location>
        <begin position="1245"/>
        <end position="1264"/>
    </location>
</feature>
<accession>A0AAD3DUX2</accession>
<dbReference type="GO" id="GO:0004674">
    <property type="term" value="F:protein serine/threonine kinase activity"/>
    <property type="evidence" value="ECO:0007669"/>
    <property type="project" value="TreeGrafter"/>
</dbReference>
<dbReference type="Gene3D" id="3.30.200.20">
    <property type="entry name" value="Phosphorylase Kinase, domain 1"/>
    <property type="match status" value="1"/>
</dbReference>
<dbReference type="PROSITE" id="PS00108">
    <property type="entry name" value="PROTEIN_KINASE_ST"/>
    <property type="match status" value="1"/>
</dbReference>
<dbReference type="EMBL" id="BMAR01000023">
    <property type="protein sequence ID" value="GFR48298.1"/>
    <property type="molecule type" value="Genomic_DNA"/>
</dbReference>
<dbReference type="Proteomes" id="UP001054857">
    <property type="component" value="Unassembled WGS sequence"/>
</dbReference>
<dbReference type="GO" id="GO:0005524">
    <property type="term" value="F:ATP binding"/>
    <property type="evidence" value="ECO:0007669"/>
    <property type="project" value="InterPro"/>
</dbReference>
<feature type="compositionally biased region" description="Pro residues" evidence="1">
    <location>
        <begin position="1253"/>
        <end position="1264"/>
    </location>
</feature>
<dbReference type="Gene3D" id="1.10.510.10">
    <property type="entry name" value="Transferase(Phosphotransferase) domain 1"/>
    <property type="match status" value="1"/>
</dbReference>
<dbReference type="PROSITE" id="PS50011">
    <property type="entry name" value="PROTEIN_KINASE_DOM"/>
    <property type="match status" value="1"/>
</dbReference>
<evidence type="ECO:0000313" key="3">
    <source>
        <dbReference type="EMBL" id="GFR48298.1"/>
    </source>
</evidence>
<feature type="compositionally biased region" description="Low complexity" evidence="1">
    <location>
        <begin position="1275"/>
        <end position="1288"/>
    </location>
</feature>
<dbReference type="SMART" id="SM00220">
    <property type="entry name" value="S_TKc"/>
    <property type="match status" value="1"/>
</dbReference>
<name>A0AAD3DUX2_9CHLO</name>
<dbReference type="InterPro" id="IPR051681">
    <property type="entry name" value="Ser/Thr_Kinases-Pseudokinases"/>
</dbReference>
<feature type="domain" description="Protein kinase" evidence="2">
    <location>
        <begin position="825"/>
        <end position="1234"/>
    </location>
</feature>
<dbReference type="Pfam" id="PF00069">
    <property type="entry name" value="Pkinase"/>
    <property type="match status" value="1"/>
</dbReference>
<organism evidence="3 4">
    <name type="scientific">Astrephomene gubernaculifera</name>
    <dbReference type="NCBI Taxonomy" id="47775"/>
    <lineage>
        <taxon>Eukaryota</taxon>
        <taxon>Viridiplantae</taxon>
        <taxon>Chlorophyta</taxon>
        <taxon>core chlorophytes</taxon>
        <taxon>Chlorophyceae</taxon>
        <taxon>CS clade</taxon>
        <taxon>Chlamydomonadales</taxon>
        <taxon>Astrephomenaceae</taxon>
        <taxon>Astrephomene</taxon>
    </lineage>
</organism>
<dbReference type="PANTHER" id="PTHR44329">
    <property type="entry name" value="SERINE/THREONINE-PROTEIN KINASE TNNI3K-RELATED"/>
    <property type="match status" value="1"/>
</dbReference>